<protein>
    <recommendedName>
        <fullName evidence="4">HTH gntR-type domain-containing protein</fullName>
    </recommendedName>
</protein>
<reference evidence="5 6" key="1">
    <citation type="submission" date="2017-05" db="EMBL/GenBank/DDBJ databases">
        <title>Vagococcus spp. assemblies.</title>
        <authorList>
            <person name="Gulvik C.A."/>
        </authorList>
    </citation>
    <scope>NUCLEOTIDE SEQUENCE [LARGE SCALE GENOMIC DNA]</scope>
    <source>
        <strain evidence="5 6">CCUG 51432</strain>
    </source>
</reference>
<dbReference type="Pfam" id="PF07702">
    <property type="entry name" value="UTRA"/>
    <property type="match status" value="1"/>
</dbReference>
<dbReference type="GO" id="GO:0003677">
    <property type="term" value="F:DNA binding"/>
    <property type="evidence" value="ECO:0007669"/>
    <property type="project" value="UniProtKB-KW"/>
</dbReference>
<gene>
    <name evidence="5" type="ORF">CBF29_02090</name>
</gene>
<evidence type="ECO:0000256" key="1">
    <source>
        <dbReference type="ARBA" id="ARBA00023015"/>
    </source>
</evidence>
<dbReference type="InterPro" id="IPR036390">
    <property type="entry name" value="WH_DNA-bd_sf"/>
</dbReference>
<dbReference type="CDD" id="cd07377">
    <property type="entry name" value="WHTH_GntR"/>
    <property type="match status" value="1"/>
</dbReference>
<dbReference type="PRINTS" id="PR00035">
    <property type="entry name" value="HTHGNTR"/>
</dbReference>
<proteinExistence type="predicted"/>
<evidence type="ECO:0000313" key="5">
    <source>
        <dbReference type="EMBL" id="RSU15145.1"/>
    </source>
</evidence>
<dbReference type="RefSeq" id="WP_126806776.1">
    <property type="nucleotide sequence ID" value="NZ_NGKA01000002.1"/>
</dbReference>
<comment type="caution">
    <text evidence="5">The sequence shown here is derived from an EMBL/GenBank/DDBJ whole genome shotgun (WGS) entry which is preliminary data.</text>
</comment>
<dbReference type="GO" id="GO:0045892">
    <property type="term" value="P:negative regulation of DNA-templated transcription"/>
    <property type="evidence" value="ECO:0007669"/>
    <property type="project" value="TreeGrafter"/>
</dbReference>
<dbReference type="GO" id="GO:0003700">
    <property type="term" value="F:DNA-binding transcription factor activity"/>
    <property type="evidence" value="ECO:0007669"/>
    <property type="project" value="InterPro"/>
</dbReference>
<dbReference type="InterPro" id="IPR028978">
    <property type="entry name" value="Chorismate_lyase_/UTRA_dom_sf"/>
</dbReference>
<accession>A0A430B493</accession>
<dbReference type="InterPro" id="IPR011663">
    <property type="entry name" value="UTRA"/>
</dbReference>
<dbReference type="SMART" id="SM00866">
    <property type="entry name" value="UTRA"/>
    <property type="match status" value="1"/>
</dbReference>
<dbReference type="Proteomes" id="UP000287605">
    <property type="component" value="Unassembled WGS sequence"/>
</dbReference>
<dbReference type="SUPFAM" id="SSF46785">
    <property type="entry name" value="Winged helix' DNA-binding domain"/>
    <property type="match status" value="1"/>
</dbReference>
<keyword evidence="2" id="KW-0238">DNA-binding</keyword>
<dbReference type="InterPro" id="IPR000524">
    <property type="entry name" value="Tscrpt_reg_HTH_GntR"/>
</dbReference>
<dbReference type="AlphaFoldDB" id="A0A430B493"/>
<dbReference type="Gene3D" id="1.10.10.10">
    <property type="entry name" value="Winged helix-like DNA-binding domain superfamily/Winged helix DNA-binding domain"/>
    <property type="match status" value="1"/>
</dbReference>
<evidence type="ECO:0000256" key="2">
    <source>
        <dbReference type="ARBA" id="ARBA00023125"/>
    </source>
</evidence>
<dbReference type="InterPro" id="IPR036388">
    <property type="entry name" value="WH-like_DNA-bd_sf"/>
</dbReference>
<evidence type="ECO:0000256" key="3">
    <source>
        <dbReference type="ARBA" id="ARBA00023163"/>
    </source>
</evidence>
<keyword evidence="6" id="KW-1185">Reference proteome</keyword>
<keyword evidence="3" id="KW-0804">Transcription</keyword>
<dbReference type="PANTHER" id="PTHR44846">
    <property type="entry name" value="MANNOSYL-D-GLYCERATE TRANSPORT/METABOLISM SYSTEM REPRESSOR MNGR-RELATED"/>
    <property type="match status" value="1"/>
</dbReference>
<name>A0A430B493_9ENTE</name>
<evidence type="ECO:0000313" key="6">
    <source>
        <dbReference type="Proteomes" id="UP000287605"/>
    </source>
</evidence>
<sequence length="238" mass="27861">MKKFEYIYNDIKTKILDGVYKMGEFLPKEQDLASEYQVSRETLRKAQRLLQDEGIIQKIHGRGTKVLDPQKIEINTRGITNFAQLSHRYGRKLKTKILTNKLTYLSENEFGYRETLSRPGISIERIRYLNKEPIILDQDFFLIDKVGRELPDEILLASIYDYLEIECGLKIGYAQKDITIEPPSDEVRLALDITEDTHVVVTRSLVYLENTDLFQVHVAYQRVDTFQLSDIARRKINR</sequence>
<evidence type="ECO:0000259" key="4">
    <source>
        <dbReference type="PROSITE" id="PS50949"/>
    </source>
</evidence>
<dbReference type="InterPro" id="IPR050679">
    <property type="entry name" value="Bact_HTH_transcr_reg"/>
</dbReference>
<dbReference type="Gene3D" id="3.40.1410.10">
    <property type="entry name" value="Chorismate lyase-like"/>
    <property type="match status" value="1"/>
</dbReference>
<dbReference type="SUPFAM" id="SSF64288">
    <property type="entry name" value="Chorismate lyase-like"/>
    <property type="match status" value="1"/>
</dbReference>
<dbReference type="SMART" id="SM00345">
    <property type="entry name" value="HTH_GNTR"/>
    <property type="match status" value="1"/>
</dbReference>
<dbReference type="PANTHER" id="PTHR44846:SF12">
    <property type="entry name" value="HTH-TYPE TRANSCRIPTIONAL REGULATOR TRER"/>
    <property type="match status" value="1"/>
</dbReference>
<feature type="domain" description="HTH gntR-type" evidence="4">
    <location>
        <begin position="1"/>
        <end position="69"/>
    </location>
</feature>
<dbReference type="PROSITE" id="PS50949">
    <property type="entry name" value="HTH_GNTR"/>
    <property type="match status" value="1"/>
</dbReference>
<dbReference type="EMBL" id="NGKA01000002">
    <property type="protein sequence ID" value="RSU15145.1"/>
    <property type="molecule type" value="Genomic_DNA"/>
</dbReference>
<dbReference type="OrthoDB" id="9816541at2"/>
<organism evidence="5 6">
    <name type="scientific">Vagococcus elongatus</name>
    <dbReference type="NCBI Taxonomy" id="180344"/>
    <lineage>
        <taxon>Bacteria</taxon>
        <taxon>Bacillati</taxon>
        <taxon>Bacillota</taxon>
        <taxon>Bacilli</taxon>
        <taxon>Lactobacillales</taxon>
        <taxon>Enterococcaceae</taxon>
        <taxon>Vagococcus</taxon>
    </lineage>
</organism>
<dbReference type="Pfam" id="PF00392">
    <property type="entry name" value="GntR"/>
    <property type="match status" value="1"/>
</dbReference>
<keyword evidence="1" id="KW-0805">Transcription regulation</keyword>